<keyword evidence="2" id="KW-1185">Reference proteome</keyword>
<gene>
    <name evidence="1" type="ORF">BN1708_011860</name>
</gene>
<evidence type="ECO:0000313" key="2">
    <source>
        <dbReference type="Proteomes" id="UP000044602"/>
    </source>
</evidence>
<reference evidence="1 2" key="1">
    <citation type="submission" date="2015-05" db="EMBL/GenBank/DDBJ databases">
        <authorList>
            <person name="Wang D.B."/>
            <person name="Wang M."/>
        </authorList>
    </citation>
    <scope>NUCLEOTIDE SEQUENCE [LARGE SCALE GENOMIC DNA]</scope>
    <source>
        <strain evidence="1">VL1</strain>
    </source>
</reference>
<dbReference type="Proteomes" id="UP000044602">
    <property type="component" value="Unassembled WGS sequence"/>
</dbReference>
<name>A0A0G4L4K5_VERLO</name>
<sequence length="90" mass="9705">MDDDDGADERYIELETLEAIFPEIQKHTPAPAPAPATPTNLEFSLELPVHPANPVRDSEARGRVSSMVVAAAAALWVERERRGVSVVGGL</sequence>
<accession>A0A0G4L4K5</accession>
<dbReference type="STRING" id="100787.A0A0G4L4K5"/>
<protein>
    <submittedName>
        <fullName evidence="1">Uncharacterized protein</fullName>
    </submittedName>
</protein>
<dbReference type="EMBL" id="CVQH01007891">
    <property type="protein sequence ID" value="CRK16868.1"/>
    <property type="molecule type" value="Genomic_DNA"/>
</dbReference>
<dbReference type="AlphaFoldDB" id="A0A0G4L4K5"/>
<organism evidence="1 2">
    <name type="scientific">Verticillium longisporum</name>
    <name type="common">Verticillium dahliae var. longisporum</name>
    <dbReference type="NCBI Taxonomy" id="100787"/>
    <lineage>
        <taxon>Eukaryota</taxon>
        <taxon>Fungi</taxon>
        <taxon>Dikarya</taxon>
        <taxon>Ascomycota</taxon>
        <taxon>Pezizomycotina</taxon>
        <taxon>Sordariomycetes</taxon>
        <taxon>Hypocreomycetidae</taxon>
        <taxon>Glomerellales</taxon>
        <taxon>Plectosphaerellaceae</taxon>
        <taxon>Verticillium</taxon>
    </lineage>
</organism>
<evidence type="ECO:0000313" key="1">
    <source>
        <dbReference type="EMBL" id="CRK16868.1"/>
    </source>
</evidence>
<proteinExistence type="predicted"/>